<organism evidence="3 4">
    <name type="scientific">Mycosarcoma maydis</name>
    <name type="common">Corn smut fungus</name>
    <name type="synonym">Ustilago maydis</name>
    <dbReference type="NCBI Taxonomy" id="5270"/>
    <lineage>
        <taxon>Eukaryota</taxon>
        <taxon>Fungi</taxon>
        <taxon>Dikarya</taxon>
        <taxon>Basidiomycota</taxon>
        <taxon>Ustilaginomycotina</taxon>
        <taxon>Ustilaginomycetes</taxon>
        <taxon>Ustilaginales</taxon>
        <taxon>Ustilaginaceae</taxon>
        <taxon>Mycosarcoma</taxon>
    </lineage>
</organism>
<feature type="region of interest" description="Disordered" evidence="1">
    <location>
        <begin position="453"/>
        <end position="508"/>
    </location>
</feature>
<dbReference type="Gene3D" id="3.40.50.1000">
    <property type="entry name" value="HAD superfamily/HAD-like"/>
    <property type="match status" value="1"/>
</dbReference>
<feature type="region of interest" description="Disordered" evidence="1">
    <location>
        <begin position="140"/>
        <end position="169"/>
    </location>
</feature>
<dbReference type="GeneID" id="23564964"/>
<dbReference type="STRING" id="237631.A0A0D1CJN8"/>
<dbReference type="eggNOG" id="KOG1605">
    <property type="taxonomic scope" value="Eukaryota"/>
</dbReference>
<feature type="region of interest" description="Disordered" evidence="1">
    <location>
        <begin position="205"/>
        <end position="256"/>
    </location>
</feature>
<dbReference type="InterPro" id="IPR004274">
    <property type="entry name" value="FCP1_dom"/>
</dbReference>
<evidence type="ECO:0000313" key="3">
    <source>
        <dbReference type="EMBL" id="KIS67068.1"/>
    </source>
</evidence>
<protein>
    <recommendedName>
        <fullName evidence="2">FCP1 homology domain-containing protein</fullName>
    </recommendedName>
</protein>
<gene>
    <name evidence="3" type="ORF">UMAG_04936</name>
</gene>
<feature type="compositionally biased region" description="Low complexity" evidence="1">
    <location>
        <begin position="494"/>
        <end position="507"/>
    </location>
</feature>
<feature type="compositionally biased region" description="Basic residues" evidence="1">
    <location>
        <begin position="483"/>
        <end position="493"/>
    </location>
</feature>
<dbReference type="InterPro" id="IPR050365">
    <property type="entry name" value="TIM50"/>
</dbReference>
<dbReference type="InParanoid" id="A0A0D1CJN8"/>
<reference evidence="3 4" key="1">
    <citation type="journal article" date="2006" name="Nature">
        <title>Insights from the genome of the biotrophic fungal plant pathogen Ustilago maydis.</title>
        <authorList>
            <person name="Kamper J."/>
            <person name="Kahmann R."/>
            <person name="Bolker M."/>
            <person name="Ma L.J."/>
            <person name="Brefort T."/>
            <person name="Saville B.J."/>
            <person name="Banuett F."/>
            <person name="Kronstad J.W."/>
            <person name="Gold S.E."/>
            <person name="Muller O."/>
            <person name="Perlin M.H."/>
            <person name="Wosten H.A."/>
            <person name="de Vries R."/>
            <person name="Ruiz-Herrera J."/>
            <person name="Reynaga-Pena C.G."/>
            <person name="Snetselaar K."/>
            <person name="McCann M."/>
            <person name="Perez-Martin J."/>
            <person name="Feldbrugge M."/>
            <person name="Basse C.W."/>
            <person name="Steinberg G."/>
            <person name="Ibeas J.I."/>
            <person name="Holloman W."/>
            <person name="Guzman P."/>
            <person name="Farman M."/>
            <person name="Stajich J.E."/>
            <person name="Sentandreu R."/>
            <person name="Gonzalez-Prieto J.M."/>
            <person name="Kennell J.C."/>
            <person name="Molina L."/>
            <person name="Schirawski J."/>
            <person name="Mendoza-Mendoza A."/>
            <person name="Greilinger D."/>
            <person name="Munch K."/>
            <person name="Rossel N."/>
            <person name="Scherer M."/>
            <person name="Vranes M."/>
            <person name="Ladendorf O."/>
            <person name="Vincon V."/>
            <person name="Fuchs U."/>
            <person name="Sandrock B."/>
            <person name="Meng S."/>
            <person name="Ho E.C."/>
            <person name="Cahill M.J."/>
            <person name="Boyce K.J."/>
            <person name="Klose J."/>
            <person name="Klosterman S.J."/>
            <person name="Deelstra H.J."/>
            <person name="Ortiz-Castellanos L."/>
            <person name="Li W."/>
            <person name="Sanchez-Alonso P."/>
            <person name="Schreier P.H."/>
            <person name="Hauser-Hahn I."/>
            <person name="Vaupel M."/>
            <person name="Koopmann E."/>
            <person name="Friedrich G."/>
            <person name="Voss H."/>
            <person name="Schluter T."/>
            <person name="Margolis J."/>
            <person name="Platt D."/>
            <person name="Swimmer C."/>
            <person name="Gnirke A."/>
            <person name="Chen F."/>
            <person name="Vysotskaia V."/>
            <person name="Mannhaupt G."/>
            <person name="Guldener U."/>
            <person name="Munsterkotter M."/>
            <person name="Haase D."/>
            <person name="Oesterheld M."/>
            <person name="Mewes H.W."/>
            <person name="Mauceli E.W."/>
            <person name="DeCaprio D."/>
            <person name="Wade C.M."/>
            <person name="Butler J."/>
            <person name="Young S."/>
            <person name="Jaffe D.B."/>
            <person name="Calvo S."/>
            <person name="Nusbaum C."/>
            <person name="Galagan J."/>
            <person name="Birren B.W."/>
        </authorList>
    </citation>
    <scope>NUCLEOTIDE SEQUENCE [LARGE SCALE GENOMIC DNA]</scope>
    <source>
        <strain evidence="4">DSM 14603 / FGSC 9021 / UM521</strain>
    </source>
</reference>
<feature type="compositionally biased region" description="Polar residues" evidence="1">
    <location>
        <begin position="219"/>
        <end position="237"/>
    </location>
</feature>
<dbReference type="Proteomes" id="UP000000561">
    <property type="component" value="Chromosome 15"/>
</dbReference>
<proteinExistence type="predicted"/>
<sequence length="739" mass="81465">MSAPYRHPHYAASWSQKRPWVRGQEQDDTAVYEYDYNDYPRRRARAAYDSDAYRRDHYEAYAPAGYADYGHGGYDAPERYPCRDGYAYDQAHPYAGAPWSQNGYDAHTYPQDHHYTSYHWQPLHEAVAPRHAYEAQTLHPNAPTSAHASATQVWTSAARAPKGVHGAPAAPRAMLDAAAAASASAADSPASKGANAGIYLPTHAHLQQQQRQRDYHSYSPVTDSSRFRPYNQNSSSVRAKPMHASTSGLPTMRLQPPAMRAAPRPSYMEQAKQASRQLSEEEARDRKLLVILDLNGTLVFRAKSRHGRAKDSAHAVPRPFLRCFLQYCLGISKGDATLCSAKSKEIDPAIARPHGSHFWRTNPETGHIYEPCSAGNAHVVVWSSAQPANVDSMVSVSFDASIRSQLLRVWARDTLVPNRFYQHKAESVKDLEIVWAELNAFANQQASPGRLLAEARDQADQARPDDVPPPNAPKAPAADNKYRGKMHKQKLKAQKQQQQQQQQQQAQYMSASLQAAKLAEERGPWGAHNTVLVDDSVAKAKLQPYNQLLIPEFGTDDAKRMKEFIRHVSTTADAQEQAYVDESHSAHGAMADDDFEYDSDLSIGKKAVGPALSDTEVVDTVADASADSKPHDATDTDEQDSSNTKARLESQLDDVLLQTIGVLETLRYQSNVSAFIQSGGIEGYGAPKTAQNQEHSLQLIQQGATPEFWVDKGRDVCGKLGIDVQAWSAGDAASATAAL</sequence>
<dbReference type="RefSeq" id="XP_011391253.1">
    <property type="nucleotide sequence ID" value="XM_011392951.1"/>
</dbReference>
<name>A0A0D1CJN8_MYCMD</name>
<dbReference type="KEGG" id="uma:UMAG_04936"/>
<dbReference type="GO" id="GO:0004721">
    <property type="term" value="F:phosphoprotein phosphatase activity"/>
    <property type="evidence" value="ECO:0000318"/>
    <property type="project" value="GO_Central"/>
</dbReference>
<dbReference type="OrthoDB" id="1711508at2759"/>
<dbReference type="VEuPathDB" id="FungiDB:UMAG_04936"/>
<feature type="compositionally biased region" description="Polar residues" evidence="1">
    <location>
        <begin position="140"/>
        <end position="155"/>
    </location>
</feature>
<dbReference type="PANTHER" id="PTHR12210">
    <property type="entry name" value="DULLARD PROTEIN PHOSPHATASE"/>
    <property type="match status" value="1"/>
</dbReference>
<feature type="region of interest" description="Disordered" evidence="1">
    <location>
        <begin position="624"/>
        <end position="646"/>
    </location>
</feature>
<evidence type="ECO:0000313" key="4">
    <source>
        <dbReference type="Proteomes" id="UP000000561"/>
    </source>
</evidence>
<accession>A0A0D1CJN8</accession>
<feature type="compositionally biased region" description="Basic and acidic residues" evidence="1">
    <location>
        <begin position="453"/>
        <end position="466"/>
    </location>
</feature>
<feature type="domain" description="FCP1 homology" evidence="2">
    <location>
        <begin position="286"/>
        <end position="560"/>
    </location>
</feature>
<evidence type="ECO:0000256" key="1">
    <source>
        <dbReference type="SAM" id="MobiDB-lite"/>
    </source>
</evidence>
<dbReference type="EMBL" id="CM003154">
    <property type="protein sequence ID" value="KIS67068.1"/>
    <property type="molecule type" value="Genomic_DNA"/>
</dbReference>
<dbReference type="InterPro" id="IPR023214">
    <property type="entry name" value="HAD_sf"/>
</dbReference>
<keyword evidence="4" id="KW-1185">Reference proteome</keyword>
<dbReference type="OMA" id="PHGSHFW"/>
<evidence type="ECO:0000259" key="2">
    <source>
        <dbReference type="SMART" id="SM00577"/>
    </source>
</evidence>
<dbReference type="SMART" id="SM00577">
    <property type="entry name" value="CPDc"/>
    <property type="match status" value="1"/>
</dbReference>
<dbReference type="AlphaFoldDB" id="A0A0D1CJN8"/>